<evidence type="ECO:0000256" key="1">
    <source>
        <dbReference type="SAM" id="Phobius"/>
    </source>
</evidence>
<organism evidence="2 3">
    <name type="scientific">Ammoniphilus oxalaticus</name>
    <dbReference type="NCBI Taxonomy" id="66863"/>
    <lineage>
        <taxon>Bacteria</taxon>
        <taxon>Bacillati</taxon>
        <taxon>Bacillota</taxon>
        <taxon>Bacilli</taxon>
        <taxon>Bacillales</taxon>
        <taxon>Paenibacillaceae</taxon>
        <taxon>Aneurinibacillus group</taxon>
        <taxon>Ammoniphilus</taxon>
    </lineage>
</organism>
<keyword evidence="1" id="KW-1133">Transmembrane helix</keyword>
<reference evidence="2 3" key="1">
    <citation type="submission" date="2016-08" db="EMBL/GenBank/DDBJ databases">
        <title>Novel Firmicute Genomes.</title>
        <authorList>
            <person name="Poppleton D.I."/>
            <person name="Gribaldo S."/>
        </authorList>
    </citation>
    <scope>NUCLEOTIDE SEQUENCE [LARGE SCALE GENOMIC DNA]</scope>
    <source>
        <strain evidence="2 3">RAOx-1</strain>
    </source>
</reference>
<evidence type="ECO:0000313" key="2">
    <source>
        <dbReference type="EMBL" id="RKD21707.1"/>
    </source>
</evidence>
<dbReference type="Proteomes" id="UP000284219">
    <property type="component" value="Unassembled WGS sequence"/>
</dbReference>
<gene>
    <name evidence="2" type="ORF">BEP19_13830</name>
</gene>
<evidence type="ECO:0000313" key="3">
    <source>
        <dbReference type="Proteomes" id="UP000284219"/>
    </source>
</evidence>
<dbReference type="OrthoDB" id="2871924at2"/>
<name>A0A419SEM1_9BACL</name>
<dbReference type="AlphaFoldDB" id="A0A419SEM1"/>
<sequence>MKHIIWIAINVLFLLVSTIYIWVFQKPDTLFIGAGALLGQVAVVLFLINVNMYFIFLVIRKSTKRNVRVTLAKIARRMMKRHITIAVLATTIILIHAFIMLTQLGPLIGFFGPKMISGYVGLVVLTLTLIGGYRRHRKATGFRRRFHLTMAMIFTAVFVIHLFMPF</sequence>
<evidence type="ECO:0008006" key="4">
    <source>
        <dbReference type="Google" id="ProtNLM"/>
    </source>
</evidence>
<feature type="transmembrane region" description="Helical" evidence="1">
    <location>
        <begin position="116"/>
        <end position="134"/>
    </location>
</feature>
<keyword evidence="1" id="KW-0812">Transmembrane</keyword>
<feature type="transmembrane region" description="Helical" evidence="1">
    <location>
        <begin position="83"/>
        <end position="104"/>
    </location>
</feature>
<feature type="transmembrane region" description="Helical" evidence="1">
    <location>
        <begin position="30"/>
        <end position="59"/>
    </location>
</feature>
<feature type="transmembrane region" description="Helical" evidence="1">
    <location>
        <begin position="146"/>
        <end position="164"/>
    </location>
</feature>
<accession>A0A419SEM1</accession>
<dbReference type="EMBL" id="MCHY01000011">
    <property type="protein sequence ID" value="RKD21707.1"/>
    <property type="molecule type" value="Genomic_DNA"/>
</dbReference>
<protein>
    <recommendedName>
        <fullName evidence="4">Ferric oxidoreductase domain-containing protein</fullName>
    </recommendedName>
</protein>
<dbReference type="RefSeq" id="WP_120190819.1">
    <property type="nucleotide sequence ID" value="NZ_MCHY01000011.1"/>
</dbReference>
<feature type="transmembrane region" description="Helical" evidence="1">
    <location>
        <begin position="5"/>
        <end position="24"/>
    </location>
</feature>
<comment type="caution">
    <text evidence="2">The sequence shown here is derived from an EMBL/GenBank/DDBJ whole genome shotgun (WGS) entry which is preliminary data.</text>
</comment>
<keyword evidence="1" id="KW-0472">Membrane</keyword>
<keyword evidence="3" id="KW-1185">Reference proteome</keyword>
<proteinExistence type="predicted"/>